<dbReference type="Proteomes" id="UP000600101">
    <property type="component" value="Unassembled WGS sequence"/>
</dbReference>
<dbReference type="EMBL" id="JACOMF010000014">
    <property type="protein sequence ID" value="MBC4016316.1"/>
    <property type="molecule type" value="Genomic_DNA"/>
</dbReference>
<gene>
    <name evidence="1" type="ORF">H7965_13405</name>
</gene>
<keyword evidence="2" id="KW-1185">Reference proteome</keyword>
<evidence type="ECO:0000313" key="2">
    <source>
        <dbReference type="Proteomes" id="UP000600101"/>
    </source>
</evidence>
<accession>A0A9X0UE17</accession>
<reference evidence="1" key="1">
    <citation type="submission" date="2020-08" db="EMBL/GenBank/DDBJ databases">
        <authorList>
            <person name="Hu Y."/>
            <person name="Nguyen S.V."/>
            <person name="Li F."/>
            <person name="Fanning S."/>
        </authorList>
    </citation>
    <scope>NUCLEOTIDE SEQUENCE</scope>
    <source>
        <strain evidence="1">SYSU D8009</strain>
    </source>
</reference>
<comment type="caution">
    <text evidence="1">The sequence shown here is derived from an EMBL/GenBank/DDBJ whole genome shotgun (WGS) entry which is preliminary data.</text>
</comment>
<protein>
    <submittedName>
        <fullName evidence="1">Uncharacterized protein</fullName>
    </submittedName>
</protein>
<dbReference type="RefSeq" id="WP_186771087.1">
    <property type="nucleotide sequence ID" value="NZ_JACOMF010000014.1"/>
</dbReference>
<dbReference type="AlphaFoldDB" id="A0A9X0UE17"/>
<proteinExistence type="predicted"/>
<evidence type="ECO:0000313" key="1">
    <source>
        <dbReference type="EMBL" id="MBC4016316.1"/>
    </source>
</evidence>
<organism evidence="1 2">
    <name type="scientific">Siccirubricoccus deserti</name>
    <dbReference type="NCBI Taxonomy" id="2013562"/>
    <lineage>
        <taxon>Bacteria</taxon>
        <taxon>Pseudomonadati</taxon>
        <taxon>Pseudomonadota</taxon>
        <taxon>Alphaproteobacteria</taxon>
        <taxon>Acetobacterales</taxon>
        <taxon>Roseomonadaceae</taxon>
        <taxon>Siccirubricoccus</taxon>
    </lineage>
</organism>
<sequence>MTARSNRIVISAREQADAEMAAIFAASDDPALRALAERMVRCQQSRAEKSRWRDLRDVIRVGWGYQCKTVACSACRRAHHIREWQVRVHDRFVDADNEDCSLVTVHLARVGDLNDIREVVAGARRAFRDLRDRQARQRHRWRSVEVAGVVEVDAMASGDVPLLLSDRAAMLPCLPMVGAAGPVVWLPHLHAAVHHPDVDRAELRAALEARWEGPHRVDVREFHSDKLAGENAADINGYASKFDACTNTDGIEEPWPVSWRAEWWGWLHSLRRGLEPMRVSFKPMKAVVPLHVVRCVEVEPMPFIIA</sequence>
<name>A0A9X0UE17_9PROT</name>